<dbReference type="GO" id="GO:0005524">
    <property type="term" value="F:ATP binding"/>
    <property type="evidence" value="ECO:0007669"/>
    <property type="project" value="UniProtKB-UniRule"/>
</dbReference>
<feature type="transmembrane region" description="Helical" evidence="11">
    <location>
        <begin position="34"/>
        <end position="58"/>
    </location>
</feature>
<dbReference type="Bgee" id="ENSELUG00000003316">
    <property type="expression patterns" value="Expressed in stomach and 14 other cell types or tissues"/>
</dbReference>
<name>A0A3P8XFP8_ESOLU</name>
<dbReference type="STRING" id="8010.ENSELUP00000001917"/>
<evidence type="ECO:0000256" key="8">
    <source>
        <dbReference type="ARBA" id="ARBA00023137"/>
    </source>
</evidence>
<evidence type="ECO:0000256" key="1">
    <source>
        <dbReference type="ARBA" id="ARBA00011903"/>
    </source>
</evidence>
<keyword evidence="14" id="KW-1185">Reference proteome</keyword>
<reference evidence="13" key="2">
    <citation type="submission" date="2020-02" db="EMBL/GenBank/DDBJ databases">
        <title>Esox lucius (northern pike) genome, fEsoLuc1, primary haplotype.</title>
        <authorList>
            <person name="Myers G."/>
            <person name="Karagic N."/>
            <person name="Meyer A."/>
            <person name="Pippel M."/>
            <person name="Reichard M."/>
            <person name="Winkler S."/>
            <person name="Tracey A."/>
            <person name="Sims Y."/>
            <person name="Howe K."/>
            <person name="Rhie A."/>
            <person name="Formenti G."/>
            <person name="Durbin R."/>
            <person name="Fedrigo O."/>
            <person name="Jarvis E.D."/>
        </authorList>
    </citation>
    <scope>NUCLEOTIDE SEQUENCE [LARGE SCALE GENOMIC DNA]</scope>
</reference>
<dbReference type="InParanoid" id="A0A3P8XFP8"/>
<dbReference type="Proteomes" id="UP000265140">
    <property type="component" value="Chromosome 24"/>
</dbReference>
<dbReference type="PROSITE" id="PS00107">
    <property type="entry name" value="PROTEIN_KINASE_ATP"/>
    <property type="match status" value="1"/>
</dbReference>
<keyword evidence="3" id="KW-0519">Myristate</keyword>
<dbReference type="InterPro" id="IPR001245">
    <property type="entry name" value="Ser-Thr/Tyr_kinase_cat_dom"/>
</dbReference>
<keyword evidence="11" id="KW-1133">Transmembrane helix</keyword>
<keyword evidence="3" id="KW-0449">Lipoprotein</keyword>
<evidence type="ECO:0000256" key="9">
    <source>
        <dbReference type="ARBA" id="ARBA00051245"/>
    </source>
</evidence>
<dbReference type="Ensembl" id="ENSELUT00000016597.3">
    <property type="protein sequence ID" value="ENSELUP00000001917.2"/>
    <property type="gene ID" value="ENSELUG00000003316.3"/>
</dbReference>
<dbReference type="InterPro" id="IPR011009">
    <property type="entry name" value="Kinase-like_dom_sf"/>
</dbReference>
<keyword evidence="2" id="KW-0808">Transferase</keyword>
<dbReference type="FunFam" id="3.30.200.20:FF:000053">
    <property type="entry name" value="Tyrosine-protein kinase"/>
    <property type="match status" value="1"/>
</dbReference>
<dbReference type="Gene3D" id="1.10.510.10">
    <property type="entry name" value="Transferase(Phosphotransferase) domain 1"/>
    <property type="match status" value="1"/>
</dbReference>
<organism evidence="13 14">
    <name type="scientific">Esox lucius</name>
    <name type="common">Northern pike</name>
    <dbReference type="NCBI Taxonomy" id="8010"/>
    <lineage>
        <taxon>Eukaryota</taxon>
        <taxon>Metazoa</taxon>
        <taxon>Chordata</taxon>
        <taxon>Craniata</taxon>
        <taxon>Vertebrata</taxon>
        <taxon>Euteleostomi</taxon>
        <taxon>Actinopterygii</taxon>
        <taxon>Neopterygii</taxon>
        <taxon>Teleostei</taxon>
        <taxon>Protacanthopterygii</taxon>
        <taxon>Esociformes</taxon>
        <taxon>Esocidae</taxon>
        <taxon>Esox</taxon>
    </lineage>
</organism>
<keyword evidence="7" id="KW-0727">SH2 domain</keyword>
<evidence type="ECO:0000256" key="7">
    <source>
        <dbReference type="ARBA" id="ARBA00022999"/>
    </source>
</evidence>
<dbReference type="AlphaFoldDB" id="A0A3P8XFP8"/>
<evidence type="ECO:0000313" key="13">
    <source>
        <dbReference type="Ensembl" id="ENSELUP00000001917.2"/>
    </source>
</evidence>
<comment type="catalytic activity">
    <reaction evidence="9">
        <text>L-tyrosyl-[protein] + ATP = O-phospho-L-tyrosyl-[protein] + ADP + H(+)</text>
        <dbReference type="Rhea" id="RHEA:10596"/>
        <dbReference type="Rhea" id="RHEA-COMP:10136"/>
        <dbReference type="Rhea" id="RHEA-COMP:20101"/>
        <dbReference type="ChEBI" id="CHEBI:15378"/>
        <dbReference type="ChEBI" id="CHEBI:30616"/>
        <dbReference type="ChEBI" id="CHEBI:46858"/>
        <dbReference type="ChEBI" id="CHEBI:61978"/>
        <dbReference type="ChEBI" id="CHEBI:456216"/>
        <dbReference type="EC" id="2.7.10.2"/>
    </reaction>
</comment>
<dbReference type="FunFam" id="1.10.510.10:FF:000554">
    <property type="entry name" value="Predicted protein"/>
    <property type="match status" value="1"/>
</dbReference>
<dbReference type="PANTHER" id="PTHR24418">
    <property type="entry name" value="TYROSINE-PROTEIN KINASE"/>
    <property type="match status" value="1"/>
</dbReference>
<dbReference type="InterPro" id="IPR017441">
    <property type="entry name" value="Protein_kinase_ATP_BS"/>
</dbReference>
<dbReference type="Pfam" id="PF07714">
    <property type="entry name" value="PK_Tyr_Ser-Thr"/>
    <property type="match status" value="1"/>
</dbReference>
<dbReference type="GeneTree" id="ENSGT00940000156987"/>
<feature type="domain" description="Protein kinase" evidence="12">
    <location>
        <begin position="71"/>
        <end position="329"/>
    </location>
</feature>
<dbReference type="InterPro" id="IPR000719">
    <property type="entry name" value="Prot_kinase_dom"/>
</dbReference>
<evidence type="ECO:0000313" key="14">
    <source>
        <dbReference type="Proteomes" id="UP000265140"/>
    </source>
</evidence>
<evidence type="ECO:0000256" key="5">
    <source>
        <dbReference type="ARBA" id="ARBA00022777"/>
    </source>
</evidence>
<keyword evidence="6 10" id="KW-0067">ATP-binding</keyword>
<dbReference type="GO" id="GO:0004715">
    <property type="term" value="F:non-membrane spanning protein tyrosine kinase activity"/>
    <property type="evidence" value="ECO:0007669"/>
    <property type="project" value="UniProtKB-EC"/>
</dbReference>
<dbReference type="EC" id="2.7.10.2" evidence="1"/>
<reference evidence="13" key="3">
    <citation type="submission" date="2025-08" db="UniProtKB">
        <authorList>
            <consortium name="Ensembl"/>
        </authorList>
    </citation>
    <scope>IDENTIFICATION</scope>
</reference>
<evidence type="ECO:0000256" key="10">
    <source>
        <dbReference type="PROSITE-ProRule" id="PRU10141"/>
    </source>
</evidence>
<protein>
    <recommendedName>
        <fullName evidence="1">non-specific protein-tyrosine kinase</fullName>
        <ecNumber evidence="1">2.7.10.2</ecNumber>
    </recommendedName>
</protein>
<reference evidence="14" key="1">
    <citation type="journal article" date="2014" name="PLoS ONE">
        <title>The genome and linkage map of the northern pike (Esox lucius): conserved synteny revealed between the salmonid sister group and the Neoteleostei.</title>
        <authorList>
            <person name="Rondeau E.B."/>
            <person name="Minkley D.R."/>
            <person name="Leong J.S."/>
            <person name="Messmer A.M."/>
            <person name="Jantzen J.R."/>
            <person name="von Schalburg K.R."/>
            <person name="Lemon C."/>
            <person name="Bird N.H."/>
            <person name="Koop B.F."/>
        </authorList>
    </citation>
    <scope>NUCLEOTIDE SEQUENCE</scope>
</reference>
<evidence type="ECO:0000256" key="6">
    <source>
        <dbReference type="ARBA" id="ARBA00022840"/>
    </source>
</evidence>
<keyword evidence="5" id="KW-0418">Kinase</keyword>
<dbReference type="InterPro" id="IPR050198">
    <property type="entry name" value="Non-receptor_tyrosine_kinases"/>
</dbReference>
<evidence type="ECO:0000256" key="2">
    <source>
        <dbReference type="ARBA" id="ARBA00022679"/>
    </source>
</evidence>
<feature type="binding site" evidence="10">
    <location>
        <position position="99"/>
    </location>
    <ligand>
        <name>ATP</name>
        <dbReference type="ChEBI" id="CHEBI:30616"/>
    </ligand>
</feature>
<dbReference type="OrthoDB" id="4062651at2759"/>
<reference evidence="13" key="4">
    <citation type="submission" date="2025-09" db="UniProtKB">
        <authorList>
            <consortium name="Ensembl"/>
        </authorList>
    </citation>
    <scope>IDENTIFICATION</scope>
</reference>
<dbReference type="SMART" id="SM00219">
    <property type="entry name" value="TyrKc"/>
    <property type="match status" value="1"/>
</dbReference>
<dbReference type="OMA" id="CIITESA"/>
<keyword evidence="8" id="KW-0829">Tyrosine-protein kinase</keyword>
<accession>A0A3P8XFP8</accession>
<dbReference type="PROSITE" id="PS50011">
    <property type="entry name" value="PROTEIN_KINASE_DOM"/>
    <property type="match status" value="1"/>
</dbReference>
<evidence type="ECO:0000259" key="12">
    <source>
        <dbReference type="PROSITE" id="PS50011"/>
    </source>
</evidence>
<dbReference type="PROSITE" id="PS00109">
    <property type="entry name" value="PROTEIN_KINASE_TYR"/>
    <property type="match status" value="1"/>
</dbReference>
<dbReference type="SUPFAM" id="SSF56112">
    <property type="entry name" value="Protein kinase-like (PK-like)"/>
    <property type="match status" value="1"/>
</dbReference>
<evidence type="ECO:0000256" key="4">
    <source>
        <dbReference type="ARBA" id="ARBA00022741"/>
    </source>
</evidence>
<dbReference type="PRINTS" id="PR00109">
    <property type="entry name" value="TYRKINASE"/>
</dbReference>
<dbReference type="InterPro" id="IPR020635">
    <property type="entry name" value="Tyr_kinase_cat_dom"/>
</dbReference>
<keyword evidence="4 10" id="KW-0547">Nucleotide-binding</keyword>
<evidence type="ECO:0000256" key="3">
    <source>
        <dbReference type="ARBA" id="ARBA00022707"/>
    </source>
</evidence>
<keyword evidence="11" id="KW-0812">Transmembrane</keyword>
<sequence>MDELPVRCTFTTGKRTCLLLFLPAMFNLTCRLNVSLTMIPILVSVGVVGVAVLLKYLLTPSNPWETDRRSIQLLNKLGEGSFGAVYKGLWNNKTLVAVKTLKHGSMNPQDFLKEAQIMTTMCHPNLVKLLAVCTTKEPIYIITELMDGSLLDHLKNDRGRRICLSDQIKMAAQVASGMAYLELKNYLHRDLAARNVLVAKNNICKVADFGLARVVNATPTSFNQTDVYYIPVGNALFPLRWTAPEAIASEKFTIKGDVWSFGILLYEIITFGDMPYAEMNNHQVKEMVANGYRMACPRGCPRGMYLIMMDCWKANKHGRPSFETLHKSLVNFKQF</sequence>
<dbReference type="InterPro" id="IPR008266">
    <property type="entry name" value="Tyr_kinase_AS"/>
</dbReference>
<keyword evidence="11" id="KW-0472">Membrane</keyword>
<evidence type="ECO:0000256" key="11">
    <source>
        <dbReference type="SAM" id="Phobius"/>
    </source>
</evidence>
<proteinExistence type="predicted"/>